<proteinExistence type="predicted"/>
<keyword evidence="3" id="KW-1185">Reference proteome</keyword>
<dbReference type="STRING" id="1432562.WN59_06740"/>
<keyword evidence="1" id="KW-0812">Transmembrane</keyword>
<evidence type="ECO:0000256" key="1">
    <source>
        <dbReference type="SAM" id="Phobius"/>
    </source>
</evidence>
<keyword evidence="1" id="KW-0472">Membrane</keyword>
<organism evidence="2 3">
    <name type="scientific">Salinicoccus sediminis</name>
    <dbReference type="NCBI Taxonomy" id="1432562"/>
    <lineage>
        <taxon>Bacteria</taxon>
        <taxon>Bacillati</taxon>
        <taxon>Bacillota</taxon>
        <taxon>Bacilli</taxon>
        <taxon>Bacillales</taxon>
        <taxon>Staphylococcaceae</taxon>
        <taxon>Salinicoccus</taxon>
    </lineage>
</organism>
<evidence type="ECO:0000313" key="3">
    <source>
        <dbReference type="Proteomes" id="UP000034287"/>
    </source>
</evidence>
<gene>
    <name evidence="2" type="ORF">WN59_06740</name>
</gene>
<feature type="transmembrane region" description="Helical" evidence="1">
    <location>
        <begin position="7"/>
        <end position="38"/>
    </location>
</feature>
<keyword evidence="1" id="KW-1133">Transmembrane helix</keyword>
<dbReference type="PATRIC" id="fig|1432562.3.peg.1342"/>
<evidence type="ECO:0000313" key="2">
    <source>
        <dbReference type="EMBL" id="KKK34720.1"/>
    </source>
</evidence>
<protein>
    <submittedName>
        <fullName evidence="2">Uncharacterized protein</fullName>
    </submittedName>
</protein>
<dbReference type="AlphaFoldDB" id="A0A0M2SQ37"/>
<dbReference type="Proteomes" id="UP000034287">
    <property type="component" value="Unassembled WGS sequence"/>
</dbReference>
<comment type="caution">
    <text evidence="2">The sequence shown here is derived from an EMBL/GenBank/DDBJ whole genome shotgun (WGS) entry which is preliminary data.</text>
</comment>
<accession>A0A0M2SQ37</accession>
<sequence length="231" mass="26847">MIGMRTMLYTIIVPIYIPIITALIALIGVILTAIVGWWNNKKQFNGLVVSQSRINWIQEVRKHAAVYLSHMSNCKSILEQIESSNQSITDLRKRIKVYDDIWYPSESEEPVDYEVDCPGHEDSNKTYRKNIADLYVSIKKSSKLLIEEQDKFNENFQLLTLYLPKNPKKSLEEDDHAQLLSMMNELKLMISDGVKNKENVNAVEFKGKVNKFTNKISNYLKQEWDEAKKNK</sequence>
<name>A0A0M2SQ37_9STAP</name>
<reference evidence="2 3" key="1">
    <citation type="submission" date="2015-04" db="EMBL/GenBank/DDBJ databases">
        <title>Taxonomic description and genome sequence of Salinicoccus sediminis sp. nov., a novel hyper halotolerant bacterium isolated from marine sediment.</title>
        <authorList>
            <person name="Mathan Kumar R."/>
            <person name="Kaur G."/>
            <person name="Kumar N."/>
            <person name="Kumar A."/>
            <person name="Singh N.K."/>
            <person name="Kaur N."/>
            <person name="Mayilraj S."/>
        </authorList>
    </citation>
    <scope>NUCLEOTIDE SEQUENCE [LARGE SCALE GENOMIC DNA]</scope>
    <source>
        <strain evidence="2 3">SV-16</strain>
    </source>
</reference>
<dbReference type="EMBL" id="LAYZ01000003">
    <property type="protein sequence ID" value="KKK34720.1"/>
    <property type="molecule type" value="Genomic_DNA"/>
</dbReference>